<evidence type="ECO:0000256" key="4">
    <source>
        <dbReference type="ARBA" id="ARBA00022729"/>
    </source>
</evidence>
<keyword evidence="4" id="KW-0732">Signal</keyword>
<gene>
    <name evidence="6" type="ordered locus">AAur_2709</name>
</gene>
<dbReference type="PIRSF" id="PIRSF002741">
    <property type="entry name" value="MppA"/>
    <property type="match status" value="1"/>
</dbReference>
<dbReference type="GO" id="GO:0042597">
    <property type="term" value="C:periplasmic space"/>
    <property type="evidence" value="ECO:0007669"/>
    <property type="project" value="UniProtKB-ARBA"/>
</dbReference>
<dbReference type="SUPFAM" id="SSF53850">
    <property type="entry name" value="Periplasmic binding protein-like II"/>
    <property type="match status" value="1"/>
</dbReference>
<keyword evidence="3" id="KW-0813">Transport</keyword>
<dbReference type="HOGENOM" id="CLU_017028_7_2_11"/>
<evidence type="ECO:0000256" key="2">
    <source>
        <dbReference type="ARBA" id="ARBA00005695"/>
    </source>
</evidence>
<dbReference type="PANTHER" id="PTHR30290">
    <property type="entry name" value="PERIPLASMIC BINDING COMPONENT OF ABC TRANSPORTER"/>
    <property type="match status" value="1"/>
</dbReference>
<dbReference type="PANTHER" id="PTHR30290:SF10">
    <property type="entry name" value="PERIPLASMIC OLIGOPEPTIDE-BINDING PROTEIN-RELATED"/>
    <property type="match status" value="1"/>
</dbReference>
<dbReference type="Proteomes" id="UP000000637">
    <property type="component" value="Chromosome"/>
</dbReference>
<dbReference type="InterPro" id="IPR000914">
    <property type="entry name" value="SBP_5_dom"/>
</dbReference>
<evidence type="ECO:0000256" key="3">
    <source>
        <dbReference type="ARBA" id="ARBA00022448"/>
    </source>
</evidence>
<proteinExistence type="inferred from homology"/>
<comment type="similarity">
    <text evidence="2">Belongs to the bacterial solute-binding protein 5 family.</text>
</comment>
<dbReference type="STRING" id="290340.AAur_2709"/>
<sequence>MESRVCAVTNIPRRRAESIEQKVHQMAMNKKALHGVIALAGISALALTACTGPSGGGSSSAPAAAGPIAYGTTDKVTSLDPAGSYDNGSFMVMNQVYSFLLNSKPGGAEPVPDLAESSSFTAPSEYTVKLKSGLKWANGHTLDSKDVKHSFDRQVAINDPAGPASLLTNIESVSTPDATTVVFKLENANDQTFSQILSSPAAPIVDDEVFPADKILPDDEIIKANAFYGQYTIDSYKKNELVSFKAFADYQGVLGKPANDAATIKYYASPTNLKLEIQQGAIDVAFRSLSATDIDDLRKDSKVKVLTGPGGEIRYITFNFDTMPYGTKATGADPAKALAVRQAVANLVDRQAIADQVYKGTYLPLYSNVPSGFLGANEAFKDAYGDAGKPSLDKAKKVLTDAGITEPVALNLQYNPDHYGGSSGDEYAMVKEQLEKSGLFTVNLQSTEWVTYSKASRADEYPLFQFGWFPDFSDSDNYLTPFFPEGGFLKNHYNNPEVNELISKQLTDADKTSREAAIKDVQNALAKDISTLPLLQGAQVAVTGSGVNGVEKTLDPSFKFRLGVISK</sequence>
<dbReference type="Gene3D" id="3.40.190.10">
    <property type="entry name" value="Periplasmic binding protein-like II"/>
    <property type="match status" value="1"/>
</dbReference>
<protein>
    <submittedName>
        <fullName evidence="6">ABC-type dipeptide/oligopeptide transport system</fullName>
    </submittedName>
</protein>
<keyword evidence="7" id="KW-1185">Reference proteome</keyword>
<dbReference type="GO" id="GO:0030313">
    <property type="term" value="C:cell envelope"/>
    <property type="evidence" value="ECO:0007669"/>
    <property type="project" value="UniProtKB-SubCell"/>
</dbReference>
<organism evidence="6 7">
    <name type="scientific">Paenarthrobacter aurescens (strain TC1)</name>
    <dbReference type="NCBI Taxonomy" id="290340"/>
    <lineage>
        <taxon>Bacteria</taxon>
        <taxon>Bacillati</taxon>
        <taxon>Actinomycetota</taxon>
        <taxon>Actinomycetes</taxon>
        <taxon>Micrococcales</taxon>
        <taxon>Micrococcaceae</taxon>
        <taxon>Paenarthrobacter</taxon>
    </lineage>
</organism>
<dbReference type="InterPro" id="IPR030678">
    <property type="entry name" value="Peptide/Ni-bd"/>
</dbReference>
<reference evidence="6 7" key="1">
    <citation type="journal article" date="2006" name="PLoS Genet.">
        <title>Secrets of soil survival revealed by the genome sequence of Arthrobacter aurescens TC1.</title>
        <authorList>
            <person name="Mongodin E.F."/>
            <person name="Shapir N."/>
            <person name="Daugherty S.C."/>
            <person name="DeBoy R.T."/>
            <person name="Emerson J.B."/>
            <person name="Shvartzbeyn A."/>
            <person name="Radune D."/>
            <person name="Vamathevan J."/>
            <person name="Riggs F."/>
            <person name="Grinberg V."/>
            <person name="Khouri H."/>
            <person name="Wackett L.P."/>
            <person name="Nelson K.E."/>
            <person name="Sadowsky M.J."/>
        </authorList>
    </citation>
    <scope>NUCLEOTIDE SEQUENCE [LARGE SCALE GENOMIC DNA]</scope>
    <source>
        <strain evidence="6 7">TC1</strain>
    </source>
</reference>
<evidence type="ECO:0000313" key="6">
    <source>
        <dbReference type="EMBL" id="ABM07343.1"/>
    </source>
</evidence>
<dbReference type="EMBL" id="CP000474">
    <property type="protein sequence ID" value="ABM07343.1"/>
    <property type="molecule type" value="Genomic_DNA"/>
</dbReference>
<evidence type="ECO:0000256" key="1">
    <source>
        <dbReference type="ARBA" id="ARBA00004196"/>
    </source>
</evidence>
<evidence type="ECO:0000259" key="5">
    <source>
        <dbReference type="Pfam" id="PF00496"/>
    </source>
</evidence>
<dbReference type="Pfam" id="PF00496">
    <property type="entry name" value="SBP_bac_5"/>
    <property type="match status" value="1"/>
</dbReference>
<dbReference type="GO" id="GO:0015833">
    <property type="term" value="P:peptide transport"/>
    <property type="evidence" value="ECO:0007669"/>
    <property type="project" value="TreeGrafter"/>
</dbReference>
<comment type="subcellular location">
    <subcellularLocation>
        <location evidence="1">Cell envelope</location>
    </subcellularLocation>
</comment>
<dbReference type="InterPro" id="IPR039424">
    <property type="entry name" value="SBP_5"/>
</dbReference>
<dbReference type="Gene3D" id="3.10.105.10">
    <property type="entry name" value="Dipeptide-binding Protein, Domain 3"/>
    <property type="match status" value="1"/>
</dbReference>
<feature type="domain" description="Solute-binding protein family 5" evidence="5">
    <location>
        <begin position="109"/>
        <end position="486"/>
    </location>
</feature>
<dbReference type="GO" id="GO:1904680">
    <property type="term" value="F:peptide transmembrane transporter activity"/>
    <property type="evidence" value="ECO:0007669"/>
    <property type="project" value="TreeGrafter"/>
</dbReference>
<name>A1R862_PAEAT</name>
<dbReference type="GO" id="GO:0043190">
    <property type="term" value="C:ATP-binding cassette (ABC) transporter complex"/>
    <property type="evidence" value="ECO:0007669"/>
    <property type="project" value="InterPro"/>
</dbReference>
<evidence type="ECO:0000313" key="7">
    <source>
        <dbReference type="Proteomes" id="UP000000637"/>
    </source>
</evidence>
<dbReference type="AlphaFoldDB" id="A1R862"/>
<dbReference type="KEGG" id="aau:AAur_2709"/>
<dbReference type="eggNOG" id="COG0747">
    <property type="taxonomic scope" value="Bacteria"/>
</dbReference>
<accession>A1R862</accession>
<dbReference type="Gene3D" id="3.90.76.10">
    <property type="entry name" value="Dipeptide-binding Protein, Domain 1"/>
    <property type="match status" value="1"/>
</dbReference>